<feature type="region of interest" description="Disordered" evidence="1">
    <location>
        <begin position="165"/>
        <end position="201"/>
    </location>
</feature>
<dbReference type="Proteomes" id="UP000813824">
    <property type="component" value="Unassembled WGS sequence"/>
</dbReference>
<dbReference type="AlphaFoldDB" id="A0A8K0UD09"/>
<proteinExistence type="predicted"/>
<reference evidence="2" key="1">
    <citation type="journal article" date="2021" name="New Phytol.">
        <title>Evolutionary innovations through gain and loss of genes in the ectomycorrhizal Boletales.</title>
        <authorList>
            <person name="Wu G."/>
            <person name="Miyauchi S."/>
            <person name="Morin E."/>
            <person name="Kuo A."/>
            <person name="Drula E."/>
            <person name="Varga T."/>
            <person name="Kohler A."/>
            <person name="Feng B."/>
            <person name="Cao Y."/>
            <person name="Lipzen A."/>
            <person name="Daum C."/>
            <person name="Hundley H."/>
            <person name="Pangilinan J."/>
            <person name="Johnson J."/>
            <person name="Barry K."/>
            <person name="LaButti K."/>
            <person name="Ng V."/>
            <person name="Ahrendt S."/>
            <person name="Min B."/>
            <person name="Choi I.G."/>
            <person name="Park H."/>
            <person name="Plett J.M."/>
            <person name="Magnuson J."/>
            <person name="Spatafora J.W."/>
            <person name="Nagy L.G."/>
            <person name="Henrissat B."/>
            <person name="Grigoriev I.V."/>
            <person name="Yang Z.L."/>
            <person name="Xu J."/>
            <person name="Martin F.M."/>
        </authorList>
    </citation>
    <scope>NUCLEOTIDE SEQUENCE</scope>
    <source>
        <strain evidence="2">KKN 215</strain>
    </source>
</reference>
<gene>
    <name evidence="2" type="ORF">BXZ70DRAFT_706231</name>
</gene>
<feature type="compositionally biased region" description="Basic and acidic residues" evidence="1">
    <location>
        <begin position="134"/>
        <end position="143"/>
    </location>
</feature>
<evidence type="ECO:0000256" key="1">
    <source>
        <dbReference type="SAM" id="MobiDB-lite"/>
    </source>
</evidence>
<accession>A0A8K0UD09</accession>
<feature type="region of interest" description="Disordered" evidence="1">
    <location>
        <begin position="215"/>
        <end position="315"/>
    </location>
</feature>
<feature type="compositionally biased region" description="Polar residues" evidence="1">
    <location>
        <begin position="165"/>
        <end position="177"/>
    </location>
</feature>
<feature type="compositionally biased region" description="Low complexity" evidence="1">
    <location>
        <begin position="290"/>
        <end position="304"/>
    </location>
</feature>
<feature type="compositionally biased region" description="Polar residues" evidence="1">
    <location>
        <begin position="229"/>
        <end position="272"/>
    </location>
</feature>
<organism evidence="2 3">
    <name type="scientific">Cristinia sonorae</name>
    <dbReference type="NCBI Taxonomy" id="1940300"/>
    <lineage>
        <taxon>Eukaryota</taxon>
        <taxon>Fungi</taxon>
        <taxon>Dikarya</taxon>
        <taxon>Basidiomycota</taxon>
        <taxon>Agaricomycotina</taxon>
        <taxon>Agaricomycetes</taxon>
        <taxon>Agaricomycetidae</taxon>
        <taxon>Agaricales</taxon>
        <taxon>Pleurotineae</taxon>
        <taxon>Stephanosporaceae</taxon>
        <taxon>Cristinia</taxon>
    </lineage>
</organism>
<name>A0A8K0UD09_9AGAR</name>
<evidence type="ECO:0000313" key="2">
    <source>
        <dbReference type="EMBL" id="KAH8077086.1"/>
    </source>
</evidence>
<feature type="region of interest" description="Disordered" evidence="1">
    <location>
        <begin position="1"/>
        <end position="31"/>
    </location>
</feature>
<evidence type="ECO:0000313" key="3">
    <source>
        <dbReference type="Proteomes" id="UP000813824"/>
    </source>
</evidence>
<protein>
    <submittedName>
        <fullName evidence="2">Uncharacterized protein</fullName>
    </submittedName>
</protein>
<feature type="region of interest" description="Disordered" evidence="1">
    <location>
        <begin position="117"/>
        <end position="145"/>
    </location>
</feature>
<sequence length="608" mass="66428">MQSQATPPHPESFTDHRYGGHGLDGYGGVPRTNAATNLRPPTVSYCPSSMHGGHDVLLGEPHLFCLQPGPGPTGYFSSRSYGNVFLGHNPIYVPQSPQYLQPMPHGMRASHVNMPTQPQASRVMSPPFGPSGASEERVFDPRDFSMPATPRVSARRISSCSCAETNHSGSVGHSHQTVIPPADINTRRRSSGGPAIYPSSEGRVHGIIEEVNSLVESPLPMDEPLPPVTENNANKTPPPSESATPRQQPLSSQGCQTSPSISAFPSLSTGLSGTHADEGQPKQPPNSRASTTNTQSSGSSSMRRTGSRSRKSSYDVRFAEYSSQLSVVEETSDNVDDLAAGGSRRAKEPLSPGNVTSGDGDGSKTSPRSKDRHDVSPGGDAAATASRCVRELEHRLRWLAWRAKLPENIEVKRTILKKSKLVSFSLAETEEDRGTGTVMRELERLHMEADTLELPPGSSHLAKRLGKVKRNIAAGRASFMELFVFGVYTLLRYEDSRRSQLEELYERQQEINSMMGIMIFTANDHEFNPPTEEFVSSDSSILRDFRNDLKELSTALQDLSTPGCSDIEERRKEIIELVEDDLKQNAACLQRLRVRAGKSNLHNLNPQA</sequence>
<feature type="region of interest" description="Disordered" evidence="1">
    <location>
        <begin position="331"/>
        <end position="385"/>
    </location>
</feature>
<dbReference type="EMBL" id="JAEVFJ010000066">
    <property type="protein sequence ID" value="KAH8077086.1"/>
    <property type="molecule type" value="Genomic_DNA"/>
</dbReference>
<keyword evidence="3" id="KW-1185">Reference proteome</keyword>
<comment type="caution">
    <text evidence="2">The sequence shown here is derived from an EMBL/GenBank/DDBJ whole genome shotgun (WGS) entry which is preliminary data.</text>
</comment>